<accession>A0A1F6MVU2</accession>
<dbReference type="EMBL" id="MFQN01000004">
    <property type="protein sequence ID" value="OGH75628.1"/>
    <property type="molecule type" value="Genomic_DNA"/>
</dbReference>
<comment type="caution">
    <text evidence="3">The sequence shown here is derived from an EMBL/GenBank/DDBJ whole genome shotgun (WGS) entry which is preliminary data.</text>
</comment>
<keyword evidence="1" id="KW-0472">Membrane</keyword>
<feature type="transmembrane region" description="Helical" evidence="1">
    <location>
        <begin position="158"/>
        <end position="182"/>
    </location>
</feature>
<feature type="signal peptide" evidence="2">
    <location>
        <begin position="1"/>
        <end position="28"/>
    </location>
</feature>
<dbReference type="AlphaFoldDB" id="A0A1F6MVU2"/>
<dbReference type="Proteomes" id="UP000178347">
    <property type="component" value="Unassembled WGS sequence"/>
</dbReference>
<protein>
    <recommendedName>
        <fullName evidence="5">Ig-like domain-containing protein</fullName>
    </recommendedName>
</protein>
<name>A0A1F6MVU2_9BACT</name>
<keyword evidence="2" id="KW-0732">Signal</keyword>
<dbReference type="STRING" id="1798692.A3G00_03990"/>
<dbReference type="InterPro" id="IPR043993">
    <property type="entry name" value="T4SS_pilin"/>
</dbReference>
<evidence type="ECO:0000313" key="3">
    <source>
        <dbReference type="EMBL" id="OGH75628.1"/>
    </source>
</evidence>
<evidence type="ECO:0000256" key="1">
    <source>
        <dbReference type="SAM" id="Phobius"/>
    </source>
</evidence>
<proteinExistence type="predicted"/>
<keyword evidence="1" id="KW-0812">Transmembrane</keyword>
<dbReference type="Pfam" id="PF18895">
    <property type="entry name" value="T4SS_pilin"/>
    <property type="match status" value="1"/>
</dbReference>
<evidence type="ECO:0008006" key="5">
    <source>
        <dbReference type="Google" id="ProtNLM"/>
    </source>
</evidence>
<reference evidence="3 4" key="1">
    <citation type="journal article" date="2016" name="Nat. Commun.">
        <title>Thousands of microbial genomes shed light on interconnected biogeochemical processes in an aquifer system.</title>
        <authorList>
            <person name="Anantharaman K."/>
            <person name="Brown C.T."/>
            <person name="Hug L.A."/>
            <person name="Sharon I."/>
            <person name="Castelle C.J."/>
            <person name="Probst A.J."/>
            <person name="Thomas B.C."/>
            <person name="Singh A."/>
            <person name="Wilkins M.J."/>
            <person name="Karaoz U."/>
            <person name="Brodie E.L."/>
            <person name="Williams K.H."/>
            <person name="Hubbard S.S."/>
            <person name="Banfield J.F."/>
        </authorList>
    </citation>
    <scope>NUCLEOTIDE SEQUENCE [LARGE SCALE GENOMIC DNA]</scope>
</reference>
<evidence type="ECO:0000313" key="4">
    <source>
        <dbReference type="Proteomes" id="UP000178347"/>
    </source>
</evidence>
<evidence type="ECO:0000256" key="2">
    <source>
        <dbReference type="SAM" id="SignalP"/>
    </source>
</evidence>
<feature type="transmembrane region" description="Helical" evidence="1">
    <location>
        <begin position="194"/>
        <end position="219"/>
    </location>
</feature>
<feature type="chain" id="PRO_5009525679" description="Ig-like domain-containing protein" evidence="2">
    <location>
        <begin position="29"/>
        <end position="220"/>
    </location>
</feature>
<gene>
    <name evidence="3" type="ORF">A3G00_03990</name>
</gene>
<organism evidence="3 4">
    <name type="scientific">Candidatus Magasanikbacteria bacterium RIFCSPLOWO2_12_FULL_43_12</name>
    <dbReference type="NCBI Taxonomy" id="1798692"/>
    <lineage>
        <taxon>Bacteria</taxon>
        <taxon>Candidatus Magasanikiibacteriota</taxon>
    </lineage>
</organism>
<keyword evidence="1" id="KW-1133">Transmembrane helix</keyword>
<sequence>MKNKFLFSLLFIFLASGLLFFSLNTALADNGTCFCTITDSDGGKTTMESSADEEGCAETDSNIGYECEWSSGEEKTAACNCDGEKGGGFSIETTEIGCLPLQEKDGENFNCKWEGNITKTDTAEDSDAAPALDIPPVSGLNTLEDTDIKNVLGNIIKVAMGLMGSIALALFAYAGVLWMLAGGNAERSTQAKNIVVWATLGLFVIFASYTIVSFIFSAVE</sequence>